<dbReference type="GeneID" id="19277043"/>
<evidence type="ECO:0000313" key="2">
    <source>
        <dbReference type="EMBL" id="ETS76643.1"/>
    </source>
</evidence>
<accession>W3WS20</accession>
<organism evidence="2 3">
    <name type="scientific">Pestalotiopsis fici (strain W106-1 / CGMCC3.15140)</name>
    <dbReference type="NCBI Taxonomy" id="1229662"/>
    <lineage>
        <taxon>Eukaryota</taxon>
        <taxon>Fungi</taxon>
        <taxon>Dikarya</taxon>
        <taxon>Ascomycota</taxon>
        <taxon>Pezizomycotina</taxon>
        <taxon>Sordariomycetes</taxon>
        <taxon>Xylariomycetidae</taxon>
        <taxon>Amphisphaeriales</taxon>
        <taxon>Sporocadaceae</taxon>
        <taxon>Pestalotiopsis</taxon>
    </lineage>
</organism>
<evidence type="ECO:0000259" key="1">
    <source>
        <dbReference type="Pfam" id="PF06985"/>
    </source>
</evidence>
<dbReference type="EMBL" id="KI912117">
    <property type="protein sequence ID" value="ETS76643.1"/>
    <property type="molecule type" value="Genomic_DNA"/>
</dbReference>
<dbReference type="InterPro" id="IPR010730">
    <property type="entry name" value="HET"/>
</dbReference>
<evidence type="ECO:0000313" key="3">
    <source>
        <dbReference type="Proteomes" id="UP000030651"/>
    </source>
</evidence>
<name>W3WS20_PESFW</name>
<dbReference type="STRING" id="1229662.W3WS20"/>
<keyword evidence="3" id="KW-1185">Reference proteome</keyword>
<feature type="domain" description="Heterokaryon incompatibility" evidence="1">
    <location>
        <begin position="100"/>
        <end position="250"/>
    </location>
</feature>
<dbReference type="Proteomes" id="UP000030651">
    <property type="component" value="Unassembled WGS sequence"/>
</dbReference>
<gene>
    <name evidence="2" type="ORF">PFICI_12030</name>
</gene>
<dbReference type="eggNOG" id="ENOG502SQ1Q">
    <property type="taxonomic scope" value="Eukaryota"/>
</dbReference>
<proteinExistence type="predicted"/>
<dbReference type="RefSeq" id="XP_007838802.1">
    <property type="nucleotide sequence ID" value="XM_007840611.1"/>
</dbReference>
<protein>
    <recommendedName>
        <fullName evidence="1">Heterokaryon incompatibility domain-containing protein</fullName>
    </recommendedName>
</protein>
<dbReference type="InParanoid" id="W3WS20"/>
<dbReference type="HOGENOM" id="CLU_002639_4_4_1"/>
<dbReference type="Pfam" id="PF06985">
    <property type="entry name" value="HET"/>
    <property type="match status" value="1"/>
</dbReference>
<sequence length="602" mass="69314">MRPPIREPVFLKLSGLGSHSPWYFLEDDEKDHLKGTTGFAREVRPKLDETDWHIMRQWVDGCLERHQSHCPCRDSFDVPGFKVIDCRTRKLVPWHPETKFAALSYVWGSPGTAPDQKVEFTHIARDRNVLPKFTENVIEDALVCASKLNIPYLWVDRYCIDQEDTHDKRKHDEKQRLIQSMDQIYSSATVTIIAAAGIDASAGLPGVSKSRHFSPQSRIVLGSHKMISVVNPNDDIRTSKWATRGWTLQEGLLARRRLVFTDTRVLFQCTQSHYIEGLSGEFDSCQEKDYELDFYPRLATRAFPNSVIGSDTPSSSIASVCHDFTSRDLTNDEDALKACLGIFSRFWTSEKPEYQYWGLPFKAKSNDAFVLSLLWKVDPHRYQYPETYGLIPFRRGCAPSWSWLGWRGEMGFYHRYRQEDCAQSQLCVDIKIPRHQEQALMSTISDYIEHIDGGGLYQEWLPYLRLSGWIATLRFETHRGDFNTFDGYVKCYLPLGQSDIGEGQILPPMWANVLENEKGFNPSRLLDVILITHDGDTSRVYCLAIHPVEGKTDTYERLGVCEVYCDSPEIKEIQNTSYLIARGGQSWERRDLECRFKTITLV</sequence>
<dbReference type="PANTHER" id="PTHR33112:SF1">
    <property type="entry name" value="HETEROKARYON INCOMPATIBILITY DOMAIN-CONTAINING PROTEIN"/>
    <property type="match status" value="1"/>
</dbReference>
<dbReference type="OrthoDB" id="5428863at2759"/>
<dbReference type="PANTHER" id="PTHR33112">
    <property type="entry name" value="DOMAIN PROTEIN, PUTATIVE-RELATED"/>
    <property type="match status" value="1"/>
</dbReference>
<dbReference type="AlphaFoldDB" id="W3WS20"/>
<dbReference type="KEGG" id="pfy:PFICI_12030"/>
<reference evidence="3" key="1">
    <citation type="journal article" date="2015" name="BMC Genomics">
        <title>Genomic and transcriptomic analysis of the endophytic fungus Pestalotiopsis fici reveals its lifestyle and high potential for synthesis of natural products.</title>
        <authorList>
            <person name="Wang X."/>
            <person name="Zhang X."/>
            <person name="Liu L."/>
            <person name="Xiang M."/>
            <person name="Wang W."/>
            <person name="Sun X."/>
            <person name="Che Y."/>
            <person name="Guo L."/>
            <person name="Liu G."/>
            <person name="Guo L."/>
            <person name="Wang C."/>
            <person name="Yin W.B."/>
            <person name="Stadler M."/>
            <person name="Zhang X."/>
            <person name="Liu X."/>
        </authorList>
    </citation>
    <scope>NUCLEOTIDE SEQUENCE [LARGE SCALE GENOMIC DNA]</scope>
    <source>
        <strain evidence="3">W106-1 / CGMCC3.15140</strain>
    </source>
</reference>